<dbReference type="AlphaFoldDB" id="A0A6A5RAW2"/>
<accession>A0A6A5RAW2</accession>
<gene>
    <name evidence="1" type="ORF">M421DRAFT_274187</name>
</gene>
<name>A0A6A5RAW2_9PLEO</name>
<proteinExistence type="predicted"/>
<protein>
    <submittedName>
        <fullName evidence="1">Uncharacterized protein</fullName>
    </submittedName>
</protein>
<keyword evidence="2" id="KW-1185">Reference proteome</keyword>
<dbReference type="RefSeq" id="XP_033444935.1">
    <property type="nucleotide sequence ID" value="XM_033588833.1"/>
</dbReference>
<dbReference type="EMBL" id="ML978991">
    <property type="protein sequence ID" value="KAF1924683.1"/>
    <property type="molecule type" value="Genomic_DNA"/>
</dbReference>
<reference evidence="1" key="1">
    <citation type="journal article" date="2020" name="Stud. Mycol.">
        <title>101 Dothideomycetes genomes: a test case for predicting lifestyles and emergence of pathogens.</title>
        <authorList>
            <person name="Haridas S."/>
            <person name="Albert R."/>
            <person name="Binder M."/>
            <person name="Bloem J."/>
            <person name="Labutti K."/>
            <person name="Salamov A."/>
            <person name="Andreopoulos B."/>
            <person name="Baker S."/>
            <person name="Barry K."/>
            <person name="Bills G."/>
            <person name="Bluhm B."/>
            <person name="Cannon C."/>
            <person name="Castanera R."/>
            <person name="Culley D."/>
            <person name="Daum C."/>
            <person name="Ezra D."/>
            <person name="Gonzalez J."/>
            <person name="Henrissat B."/>
            <person name="Kuo A."/>
            <person name="Liang C."/>
            <person name="Lipzen A."/>
            <person name="Lutzoni F."/>
            <person name="Magnuson J."/>
            <person name="Mondo S."/>
            <person name="Nolan M."/>
            <person name="Ohm R."/>
            <person name="Pangilinan J."/>
            <person name="Park H.-J."/>
            <person name="Ramirez L."/>
            <person name="Alfaro M."/>
            <person name="Sun H."/>
            <person name="Tritt A."/>
            <person name="Yoshinaga Y."/>
            <person name="Zwiers L.-H."/>
            <person name="Turgeon B."/>
            <person name="Goodwin S."/>
            <person name="Spatafora J."/>
            <person name="Crous P."/>
            <person name="Grigoriev I."/>
        </authorList>
    </citation>
    <scope>NUCLEOTIDE SEQUENCE</scope>
    <source>
        <strain evidence="1">CBS 183.55</strain>
    </source>
</reference>
<evidence type="ECO:0000313" key="1">
    <source>
        <dbReference type="EMBL" id="KAF1924683.1"/>
    </source>
</evidence>
<organism evidence="1 2">
    <name type="scientific">Didymella exigua CBS 183.55</name>
    <dbReference type="NCBI Taxonomy" id="1150837"/>
    <lineage>
        <taxon>Eukaryota</taxon>
        <taxon>Fungi</taxon>
        <taxon>Dikarya</taxon>
        <taxon>Ascomycota</taxon>
        <taxon>Pezizomycotina</taxon>
        <taxon>Dothideomycetes</taxon>
        <taxon>Pleosporomycetidae</taxon>
        <taxon>Pleosporales</taxon>
        <taxon>Pleosporineae</taxon>
        <taxon>Didymellaceae</taxon>
        <taxon>Didymella</taxon>
    </lineage>
</organism>
<sequence>MSSASQVQSGCRHEAHLESSSVKLQTWARLGIQGRFRPHKAKHARHIWSKITGRFETSTRSCLQQGSHFPRLLNSTPRASQGTRHTRLATGRRGQIPCLVGMMCALTGRTGVLVTSEKSLSGWSRTRAHTSAKVVPLADACVSWLHRHVHDNQCGKPAVQSSVRSASRRRKHLRRRLYEVNTPF</sequence>
<dbReference type="GeneID" id="54346480"/>
<dbReference type="Proteomes" id="UP000800082">
    <property type="component" value="Unassembled WGS sequence"/>
</dbReference>
<evidence type="ECO:0000313" key="2">
    <source>
        <dbReference type="Proteomes" id="UP000800082"/>
    </source>
</evidence>